<dbReference type="GO" id="GO:0004185">
    <property type="term" value="F:serine-type carboxypeptidase activity"/>
    <property type="evidence" value="ECO:0007669"/>
    <property type="project" value="InterPro"/>
</dbReference>
<accession>A0A1N6UK44</accession>
<protein>
    <submittedName>
        <fullName evidence="2">Pimeloyl-ACP methyl ester carboxylesterase</fullName>
    </submittedName>
</protein>
<dbReference type="InterPro" id="IPR050266">
    <property type="entry name" value="AB_hydrolase_sf"/>
</dbReference>
<evidence type="ECO:0000313" key="2">
    <source>
        <dbReference type="EMBL" id="SIQ65696.1"/>
    </source>
</evidence>
<dbReference type="Gene3D" id="3.40.50.1820">
    <property type="entry name" value="alpha/beta hydrolase"/>
    <property type="match status" value="1"/>
</dbReference>
<evidence type="ECO:0000259" key="1">
    <source>
        <dbReference type="Pfam" id="PF00561"/>
    </source>
</evidence>
<name>A0A1N6UK44_9ACTN</name>
<dbReference type="Proteomes" id="UP000186004">
    <property type="component" value="Unassembled WGS sequence"/>
</dbReference>
<dbReference type="OrthoDB" id="27092at2"/>
<dbReference type="Pfam" id="PF00561">
    <property type="entry name" value="Abhydrolase_1"/>
    <property type="match status" value="1"/>
</dbReference>
<proteinExistence type="predicted"/>
<dbReference type="InterPro" id="IPR029058">
    <property type="entry name" value="AB_hydrolase_fold"/>
</dbReference>
<dbReference type="InterPro" id="IPR000073">
    <property type="entry name" value="AB_hydrolase_1"/>
</dbReference>
<dbReference type="AlphaFoldDB" id="A0A1N6UK44"/>
<dbReference type="InterPro" id="IPR018202">
    <property type="entry name" value="Ser_caboxypep_ser_AS"/>
</dbReference>
<dbReference type="PANTHER" id="PTHR43798:SF6">
    <property type="entry name" value="HYDROLASE, PUTATIVE (AFU_ORTHOLOGUE AFUA_4G13070)-RELATED"/>
    <property type="match status" value="1"/>
</dbReference>
<evidence type="ECO:0000313" key="3">
    <source>
        <dbReference type="Proteomes" id="UP000186004"/>
    </source>
</evidence>
<dbReference type="PROSITE" id="PS00131">
    <property type="entry name" value="CARBOXYPEPT_SER_SER"/>
    <property type="match status" value="1"/>
</dbReference>
<sequence>MPRRTSVSLNVVERGVGTPVLALHGWTPDHRLMLGCLEPVFAARPGYRRLYPDLPAMGASPAPPSITSSDDVLAAVLDFVDDTLGDHPFLLVGESYGGYLARALVRARPAQVLGLALVCPVGTAVEHAERRVPEPQVLRPDPELLAAVDARTAEEFADMAVVQTPETLRRFREEVLAGLDVADTDAMARIRQRWTLSEDPEGGAPFTRPALVLTGRQDHAVGYLDQFALLPHYPRATFAVLDVAGHNLQIEQPALFDALIGEWLDRVAAEAG</sequence>
<dbReference type="PRINTS" id="PR00111">
    <property type="entry name" value="ABHYDROLASE"/>
</dbReference>
<reference evidence="2 3" key="1">
    <citation type="submission" date="2017-01" db="EMBL/GenBank/DDBJ databases">
        <authorList>
            <person name="Mah S.A."/>
            <person name="Swanson W.J."/>
            <person name="Moy G.W."/>
            <person name="Vacquier V.D."/>
        </authorList>
    </citation>
    <scope>NUCLEOTIDE SEQUENCE [LARGE SCALE GENOMIC DNA]</scope>
    <source>
        <strain evidence="2 3">DSM 45758</strain>
    </source>
</reference>
<organism evidence="2 3">
    <name type="scientific">Micromonospora avicenniae</name>
    <dbReference type="NCBI Taxonomy" id="1198245"/>
    <lineage>
        <taxon>Bacteria</taxon>
        <taxon>Bacillati</taxon>
        <taxon>Actinomycetota</taxon>
        <taxon>Actinomycetes</taxon>
        <taxon>Micromonosporales</taxon>
        <taxon>Micromonosporaceae</taxon>
        <taxon>Micromonospora</taxon>
    </lineage>
</organism>
<dbReference type="SUPFAM" id="SSF53474">
    <property type="entry name" value="alpha/beta-Hydrolases"/>
    <property type="match status" value="1"/>
</dbReference>
<dbReference type="RefSeq" id="WP_076469029.1">
    <property type="nucleotide sequence ID" value="NZ_FTNF01000003.1"/>
</dbReference>
<feature type="domain" description="AB hydrolase-1" evidence="1">
    <location>
        <begin position="19"/>
        <end position="253"/>
    </location>
</feature>
<gene>
    <name evidence="2" type="ORF">SAMN05444858_103384</name>
</gene>
<dbReference type="PANTHER" id="PTHR43798">
    <property type="entry name" value="MONOACYLGLYCEROL LIPASE"/>
    <property type="match status" value="1"/>
</dbReference>
<keyword evidence="3" id="KW-1185">Reference proteome</keyword>
<dbReference type="EMBL" id="FTNF01000003">
    <property type="protein sequence ID" value="SIQ65696.1"/>
    <property type="molecule type" value="Genomic_DNA"/>
</dbReference>
<dbReference type="STRING" id="1198245.SAMN05444858_103384"/>